<evidence type="ECO:0000313" key="13">
    <source>
        <dbReference type="EMBL" id="SDF53196.1"/>
    </source>
</evidence>
<feature type="binding site" evidence="10">
    <location>
        <begin position="196"/>
        <end position="204"/>
    </location>
    <ligand>
        <name>GTP</name>
        <dbReference type="ChEBI" id="CHEBI:37565"/>
    </ligand>
</feature>
<dbReference type="Proteomes" id="UP000183812">
    <property type="component" value="Unassembled WGS sequence"/>
</dbReference>
<keyword evidence="7 10" id="KW-0862">Zinc</keyword>
<dbReference type="PROSITE" id="PS50936">
    <property type="entry name" value="ENGC_GTPASE"/>
    <property type="match status" value="1"/>
</dbReference>
<protein>
    <recommendedName>
        <fullName evidence="10">Small ribosomal subunit biogenesis GTPase RsgA</fullName>
        <ecNumber evidence="10">3.6.1.-</ecNumber>
    </recommendedName>
</protein>
<dbReference type="GO" id="GO:0005737">
    <property type="term" value="C:cytoplasm"/>
    <property type="evidence" value="ECO:0007669"/>
    <property type="project" value="UniProtKB-SubCell"/>
</dbReference>
<accession>A0A1G7LUY7</accession>
<keyword evidence="2 10" id="KW-0690">Ribosome biogenesis</keyword>
<feature type="binding site" evidence="10">
    <location>
        <position position="281"/>
    </location>
    <ligand>
        <name>Zn(2+)</name>
        <dbReference type="ChEBI" id="CHEBI:29105"/>
    </ligand>
</feature>
<evidence type="ECO:0000259" key="11">
    <source>
        <dbReference type="PROSITE" id="PS50936"/>
    </source>
</evidence>
<reference evidence="13 14" key="1">
    <citation type="submission" date="2016-10" db="EMBL/GenBank/DDBJ databases">
        <authorList>
            <person name="de Groot N.N."/>
        </authorList>
    </citation>
    <scope>NUCLEOTIDE SEQUENCE [LARGE SCALE GENOMIC DNA]</scope>
    <source>
        <strain evidence="14">DSM 938 / 37b4</strain>
    </source>
</reference>
<dbReference type="GO" id="GO:0003924">
    <property type="term" value="F:GTPase activity"/>
    <property type="evidence" value="ECO:0007669"/>
    <property type="project" value="UniProtKB-UniRule"/>
</dbReference>
<dbReference type="PROSITE" id="PS51721">
    <property type="entry name" value="G_CP"/>
    <property type="match status" value="1"/>
</dbReference>
<dbReference type="AlphaFoldDB" id="A0A1G7LUY7"/>
<dbReference type="CDD" id="cd01854">
    <property type="entry name" value="YjeQ_EngC"/>
    <property type="match status" value="1"/>
</dbReference>
<dbReference type="NCBIfam" id="TIGR00157">
    <property type="entry name" value="ribosome small subunit-dependent GTPase A"/>
    <property type="match status" value="1"/>
</dbReference>
<dbReference type="Gene3D" id="1.10.40.50">
    <property type="entry name" value="Probable gtpase engc, domain 3"/>
    <property type="match status" value="1"/>
</dbReference>
<keyword evidence="3 10" id="KW-0479">Metal-binding</keyword>
<keyword evidence="6 10" id="KW-0378">Hydrolase</keyword>
<feature type="binding site" evidence="10">
    <location>
        <position position="283"/>
    </location>
    <ligand>
        <name>Zn(2+)</name>
        <dbReference type="ChEBI" id="CHEBI:29105"/>
    </ligand>
</feature>
<feature type="domain" description="EngC GTPase" evidence="11">
    <location>
        <begin position="107"/>
        <end position="251"/>
    </location>
</feature>
<keyword evidence="5 10" id="KW-0547">Nucleotide-binding</keyword>
<dbReference type="InterPro" id="IPR004881">
    <property type="entry name" value="Ribosome_biogen_GTPase_RsgA"/>
</dbReference>
<feature type="domain" description="CP-type G" evidence="12">
    <location>
        <begin position="101"/>
        <end position="253"/>
    </location>
</feature>
<dbReference type="SUPFAM" id="SSF52540">
    <property type="entry name" value="P-loop containing nucleoside triphosphate hydrolases"/>
    <property type="match status" value="1"/>
</dbReference>
<dbReference type="Pfam" id="PF03193">
    <property type="entry name" value="RsgA_GTPase"/>
    <property type="match status" value="1"/>
</dbReference>
<evidence type="ECO:0000313" key="14">
    <source>
        <dbReference type="Proteomes" id="UP000183812"/>
    </source>
</evidence>
<evidence type="ECO:0000256" key="1">
    <source>
        <dbReference type="ARBA" id="ARBA00022490"/>
    </source>
</evidence>
<dbReference type="PANTHER" id="PTHR32120">
    <property type="entry name" value="SMALL RIBOSOMAL SUBUNIT BIOGENESIS GTPASE RSGA"/>
    <property type="match status" value="1"/>
</dbReference>
<sequence length="349" mass="37279">MTDTFPLADLGWAPDFLRQLTLDELATLTPCRISAVHRNRIEALCPTGPLSLLPPPGFSTAEIAVGDWGLCDCGLSDGPRLLRLLDRRSTLARRAAGTGADRQLIAANVDTLFIVTSCNADFNPARIERYLALARAAAVAPVLVLTKADIPPDPAAWQDRAAAIDRRVPVVPLDARAPGDSLSDWCRPGQTVALLGSSGVGKTTLANALTGEVQATAAIREDDAKGRHTTTGRHLHRLAQGGWLIDTPGMRELRLSDAGAGIAATFDDLDALAGACRFADCNHQTEPGCAVQAAIGAGTVDPARLARWQKLRREDRINSETLAEAHARDRAFGKRTRAALRDKSRLRGT</sequence>
<evidence type="ECO:0000256" key="8">
    <source>
        <dbReference type="ARBA" id="ARBA00022884"/>
    </source>
</evidence>
<name>A0A1G7LUY7_RHOCA</name>
<feature type="binding site" evidence="10">
    <location>
        <begin position="146"/>
        <end position="149"/>
    </location>
    <ligand>
        <name>GTP</name>
        <dbReference type="ChEBI" id="CHEBI:37565"/>
    </ligand>
</feature>
<keyword evidence="1 10" id="KW-0963">Cytoplasm</keyword>
<evidence type="ECO:0000256" key="7">
    <source>
        <dbReference type="ARBA" id="ARBA00022833"/>
    </source>
</evidence>
<comment type="subcellular location">
    <subcellularLocation>
        <location evidence="10">Cytoplasm</location>
    </subcellularLocation>
</comment>
<evidence type="ECO:0000256" key="10">
    <source>
        <dbReference type="HAMAP-Rule" id="MF_01820"/>
    </source>
</evidence>
<dbReference type="EMBL" id="FNAY01000012">
    <property type="protein sequence ID" value="SDF53196.1"/>
    <property type="molecule type" value="Genomic_DNA"/>
</dbReference>
<comment type="cofactor">
    <cofactor evidence="10">
        <name>Zn(2+)</name>
        <dbReference type="ChEBI" id="CHEBI:29105"/>
    </cofactor>
    <text evidence="10">Binds 1 zinc ion per subunit.</text>
</comment>
<evidence type="ECO:0000256" key="2">
    <source>
        <dbReference type="ARBA" id="ARBA00022517"/>
    </source>
</evidence>
<comment type="function">
    <text evidence="10">One of several proteins that assist in the late maturation steps of the functional core of the 30S ribosomal subunit. Helps release RbfA from mature subunits. May play a role in the assembly of ribosomal proteins into the subunit. Circularly permuted GTPase that catalyzes slow GTP hydrolysis, GTPase activity is stimulated by the 30S ribosomal subunit.</text>
</comment>
<dbReference type="InterPro" id="IPR030378">
    <property type="entry name" value="G_CP_dom"/>
</dbReference>
<dbReference type="Gene3D" id="3.40.50.300">
    <property type="entry name" value="P-loop containing nucleotide triphosphate hydrolases"/>
    <property type="match status" value="1"/>
</dbReference>
<evidence type="ECO:0000259" key="12">
    <source>
        <dbReference type="PROSITE" id="PS51721"/>
    </source>
</evidence>
<feature type="binding site" evidence="10">
    <location>
        <position position="276"/>
    </location>
    <ligand>
        <name>Zn(2+)</name>
        <dbReference type="ChEBI" id="CHEBI:29105"/>
    </ligand>
</feature>
<dbReference type="GO" id="GO:0046872">
    <property type="term" value="F:metal ion binding"/>
    <property type="evidence" value="ECO:0007669"/>
    <property type="project" value="UniProtKB-KW"/>
</dbReference>
<dbReference type="GO" id="GO:0005525">
    <property type="term" value="F:GTP binding"/>
    <property type="evidence" value="ECO:0007669"/>
    <property type="project" value="UniProtKB-UniRule"/>
</dbReference>
<evidence type="ECO:0000256" key="4">
    <source>
        <dbReference type="ARBA" id="ARBA00022730"/>
    </source>
</evidence>
<gene>
    <name evidence="10" type="primary">rsgA</name>
    <name evidence="13" type="ORF">SAMN04244550_02402</name>
</gene>
<evidence type="ECO:0000256" key="9">
    <source>
        <dbReference type="ARBA" id="ARBA00023134"/>
    </source>
</evidence>
<dbReference type="PANTHER" id="PTHR32120:SF10">
    <property type="entry name" value="SMALL RIBOSOMAL SUBUNIT BIOGENESIS GTPASE RSGA"/>
    <property type="match status" value="1"/>
</dbReference>
<feature type="binding site" evidence="10">
    <location>
        <position position="289"/>
    </location>
    <ligand>
        <name>Zn(2+)</name>
        <dbReference type="ChEBI" id="CHEBI:29105"/>
    </ligand>
</feature>
<dbReference type="EC" id="3.6.1.-" evidence="10"/>
<comment type="subunit">
    <text evidence="10">Monomer. Associates with 30S ribosomal subunit, binds 16S rRNA.</text>
</comment>
<keyword evidence="8 10" id="KW-0694">RNA-binding</keyword>
<keyword evidence="4 10" id="KW-0699">rRNA-binding</keyword>
<proteinExistence type="inferred from homology"/>
<comment type="similarity">
    <text evidence="10">Belongs to the TRAFAC class YlqF/YawG GTPase family. RsgA subfamily.</text>
</comment>
<dbReference type="GO" id="GO:0042274">
    <property type="term" value="P:ribosomal small subunit biogenesis"/>
    <property type="evidence" value="ECO:0007669"/>
    <property type="project" value="UniProtKB-UniRule"/>
</dbReference>
<dbReference type="GO" id="GO:0019843">
    <property type="term" value="F:rRNA binding"/>
    <property type="evidence" value="ECO:0007669"/>
    <property type="project" value="UniProtKB-KW"/>
</dbReference>
<evidence type="ECO:0000256" key="6">
    <source>
        <dbReference type="ARBA" id="ARBA00022801"/>
    </source>
</evidence>
<dbReference type="RefSeq" id="WP_074554486.1">
    <property type="nucleotide sequence ID" value="NZ_CP119563.1"/>
</dbReference>
<evidence type="ECO:0000256" key="3">
    <source>
        <dbReference type="ARBA" id="ARBA00022723"/>
    </source>
</evidence>
<organism evidence="13 14">
    <name type="scientific">Rhodobacter capsulatus</name>
    <name type="common">Rhodopseudomonas capsulata</name>
    <dbReference type="NCBI Taxonomy" id="1061"/>
    <lineage>
        <taxon>Bacteria</taxon>
        <taxon>Pseudomonadati</taxon>
        <taxon>Pseudomonadota</taxon>
        <taxon>Alphaproteobacteria</taxon>
        <taxon>Rhodobacterales</taxon>
        <taxon>Rhodobacter group</taxon>
        <taxon>Rhodobacter</taxon>
    </lineage>
</organism>
<dbReference type="HAMAP" id="MF_01820">
    <property type="entry name" value="GTPase_RsgA"/>
    <property type="match status" value="1"/>
</dbReference>
<evidence type="ECO:0000256" key="5">
    <source>
        <dbReference type="ARBA" id="ARBA00022741"/>
    </source>
</evidence>
<dbReference type="InterPro" id="IPR010914">
    <property type="entry name" value="RsgA_GTPase_dom"/>
</dbReference>
<keyword evidence="9 10" id="KW-0342">GTP-binding</keyword>
<dbReference type="OrthoDB" id="9809485at2"/>
<dbReference type="InterPro" id="IPR027417">
    <property type="entry name" value="P-loop_NTPase"/>
</dbReference>